<organism evidence="3 4">
    <name type="scientific">Glossina brevipalpis</name>
    <dbReference type="NCBI Taxonomy" id="37001"/>
    <lineage>
        <taxon>Eukaryota</taxon>
        <taxon>Metazoa</taxon>
        <taxon>Ecdysozoa</taxon>
        <taxon>Arthropoda</taxon>
        <taxon>Hexapoda</taxon>
        <taxon>Insecta</taxon>
        <taxon>Pterygota</taxon>
        <taxon>Neoptera</taxon>
        <taxon>Endopterygota</taxon>
        <taxon>Diptera</taxon>
        <taxon>Brachycera</taxon>
        <taxon>Muscomorpha</taxon>
        <taxon>Hippoboscoidea</taxon>
        <taxon>Glossinidae</taxon>
        <taxon>Glossina</taxon>
    </lineage>
</organism>
<reference evidence="4" key="1">
    <citation type="submission" date="2014-03" db="EMBL/GenBank/DDBJ databases">
        <authorList>
            <person name="Aksoy S."/>
            <person name="Warren W."/>
            <person name="Wilson R.K."/>
        </authorList>
    </citation>
    <scope>NUCLEOTIDE SEQUENCE [LARGE SCALE GENOMIC DNA]</scope>
    <source>
        <strain evidence="4">IAEA</strain>
    </source>
</reference>
<feature type="compositionally biased region" description="Basic and acidic residues" evidence="1">
    <location>
        <begin position="19"/>
        <end position="31"/>
    </location>
</feature>
<keyword evidence="2" id="KW-0472">Membrane</keyword>
<evidence type="ECO:0000313" key="3">
    <source>
        <dbReference type="EnsemblMetazoa" id="GBRI040348-PA"/>
    </source>
</evidence>
<proteinExistence type="predicted"/>
<evidence type="ECO:0000256" key="2">
    <source>
        <dbReference type="SAM" id="Phobius"/>
    </source>
</evidence>
<feature type="region of interest" description="Disordered" evidence="1">
    <location>
        <begin position="16"/>
        <end position="38"/>
    </location>
</feature>
<dbReference type="Proteomes" id="UP000091820">
    <property type="component" value="Unassembled WGS sequence"/>
</dbReference>
<name>A0A1A9X140_9MUSC</name>
<feature type="compositionally biased region" description="Polar residues" evidence="1">
    <location>
        <begin position="90"/>
        <end position="109"/>
    </location>
</feature>
<keyword evidence="4" id="KW-1185">Reference proteome</keyword>
<protein>
    <submittedName>
        <fullName evidence="3">Uncharacterized protein</fullName>
    </submittedName>
</protein>
<dbReference type="AlphaFoldDB" id="A0A1A9X140"/>
<reference evidence="3" key="2">
    <citation type="submission" date="2020-05" db="UniProtKB">
        <authorList>
            <consortium name="EnsemblMetazoa"/>
        </authorList>
    </citation>
    <scope>IDENTIFICATION</scope>
    <source>
        <strain evidence="3">IAEA</strain>
    </source>
</reference>
<dbReference type="VEuPathDB" id="VectorBase:GBRI040348"/>
<accession>A0A1A9X140</accession>
<sequence>MTSTELRYLYKTMLPTAKESSKQTREKEKQVTKRYSPKGRPTGSLILYYNTIFSGLHIICFIVSAGVEDSAKKKEKANGSSSSSNKKEVGTQSNLPYSHLKSTGTDFEG</sequence>
<feature type="transmembrane region" description="Helical" evidence="2">
    <location>
        <begin position="46"/>
        <end position="67"/>
    </location>
</feature>
<keyword evidence="2" id="KW-1133">Transmembrane helix</keyword>
<evidence type="ECO:0000256" key="1">
    <source>
        <dbReference type="SAM" id="MobiDB-lite"/>
    </source>
</evidence>
<keyword evidence="2" id="KW-0812">Transmembrane</keyword>
<evidence type="ECO:0000313" key="4">
    <source>
        <dbReference type="Proteomes" id="UP000091820"/>
    </source>
</evidence>
<dbReference type="EnsemblMetazoa" id="GBRI040348-RA">
    <property type="protein sequence ID" value="GBRI040348-PA"/>
    <property type="gene ID" value="GBRI040348"/>
</dbReference>
<feature type="region of interest" description="Disordered" evidence="1">
    <location>
        <begin position="72"/>
        <end position="109"/>
    </location>
</feature>